<keyword evidence="5" id="KW-0694">RNA-binding</keyword>
<keyword evidence="3 5" id="KW-0687">Ribonucleoprotein</keyword>
<dbReference type="EMBL" id="DTGR01000137">
    <property type="protein sequence ID" value="HHS29732.1"/>
    <property type="molecule type" value="Genomic_DNA"/>
</dbReference>
<dbReference type="PANTHER" id="PTHR13479:SF40">
    <property type="entry name" value="SMALL RIBOSOMAL SUBUNIT PROTEIN BS18M"/>
    <property type="match status" value="1"/>
</dbReference>
<dbReference type="InterPro" id="IPR001648">
    <property type="entry name" value="Ribosomal_bS18"/>
</dbReference>
<dbReference type="PRINTS" id="PR00974">
    <property type="entry name" value="RIBOSOMALS18"/>
</dbReference>
<evidence type="ECO:0000256" key="3">
    <source>
        <dbReference type="ARBA" id="ARBA00023274"/>
    </source>
</evidence>
<dbReference type="InterPro" id="IPR018275">
    <property type="entry name" value="Ribosomal_bS18_CS"/>
</dbReference>
<keyword evidence="5" id="KW-0699">rRNA-binding</keyword>
<dbReference type="SUPFAM" id="SSF46911">
    <property type="entry name" value="Ribosomal protein S18"/>
    <property type="match status" value="1"/>
</dbReference>
<evidence type="ECO:0000256" key="6">
    <source>
        <dbReference type="RuleBase" id="RU003910"/>
    </source>
</evidence>
<evidence type="ECO:0000256" key="1">
    <source>
        <dbReference type="ARBA" id="ARBA00005589"/>
    </source>
</evidence>
<dbReference type="AlphaFoldDB" id="A0A7V6A3T0"/>
<keyword evidence="2 5" id="KW-0689">Ribosomal protein</keyword>
<evidence type="ECO:0000256" key="2">
    <source>
        <dbReference type="ARBA" id="ARBA00022980"/>
    </source>
</evidence>
<organism evidence="7">
    <name type="scientific">Desulfobacca acetoxidans</name>
    <dbReference type="NCBI Taxonomy" id="60893"/>
    <lineage>
        <taxon>Bacteria</taxon>
        <taxon>Pseudomonadati</taxon>
        <taxon>Thermodesulfobacteriota</taxon>
        <taxon>Desulfobaccia</taxon>
        <taxon>Desulfobaccales</taxon>
        <taxon>Desulfobaccaceae</taxon>
        <taxon>Desulfobacca</taxon>
    </lineage>
</organism>
<gene>
    <name evidence="5 7" type="primary">rpsR</name>
    <name evidence="7" type="ORF">ENV52_08540</name>
</gene>
<dbReference type="PANTHER" id="PTHR13479">
    <property type="entry name" value="30S RIBOSOMAL PROTEIN S18"/>
    <property type="match status" value="1"/>
</dbReference>
<comment type="subunit">
    <text evidence="5">Part of the 30S ribosomal subunit. Forms a tight heterodimer with protein bS6.</text>
</comment>
<evidence type="ECO:0000313" key="7">
    <source>
        <dbReference type="EMBL" id="HHS29732.1"/>
    </source>
</evidence>
<comment type="caution">
    <text evidence="7">The sequence shown here is derived from an EMBL/GenBank/DDBJ whole genome shotgun (WGS) entry which is preliminary data.</text>
</comment>
<dbReference type="GO" id="GO:0003735">
    <property type="term" value="F:structural constituent of ribosome"/>
    <property type="evidence" value="ECO:0007669"/>
    <property type="project" value="InterPro"/>
</dbReference>
<protein>
    <recommendedName>
        <fullName evidence="4 5">Small ribosomal subunit protein bS18</fullName>
    </recommendedName>
</protein>
<comment type="similarity">
    <text evidence="1 5 6">Belongs to the bacterial ribosomal protein bS18 family.</text>
</comment>
<sequence>MAVVPRRKRKQFYVRRKVCRFCVDPKLAIDFKDVNTLRQFVTERGKIIPRRISGNCARHQRSLTRAIKQARLLALMPYVPSPPPA</sequence>
<accession>A0A7V6A3T0</accession>
<dbReference type="GO" id="GO:0070181">
    <property type="term" value="F:small ribosomal subunit rRNA binding"/>
    <property type="evidence" value="ECO:0007669"/>
    <property type="project" value="TreeGrafter"/>
</dbReference>
<comment type="function">
    <text evidence="5">Binds as a heterodimer with protein bS6 to the central domain of the 16S rRNA, where it helps stabilize the platform of the 30S subunit.</text>
</comment>
<dbReference type="GO" id="GO:0022627">
    <property type="term" value="C:cytosolic small ribosomal subunit"/>
    <property type="evidence" value="ECO:0007669"/>
    <property type="project" value="TreeGrafter"/>
</dbReference>
<evidence type="ECO:0000256" key="5">
    <source>
        <dbReference type="HAMAP-Rule" id="MF_00270"/>
    </source>
</evidence>
<dbReference type="PROSITE" id="PS00057">
    <property type="entry name" value="RIBOSOMAL_S18"/>
    <property type="match status" value="1"/>
</dbReference>
<proteinExistence type="inferred from homology"/>
<evidence type="ECO:0000256" key="4">
    <source>
        <dbReference type="ARBA" id="ARBA00035141"/>
    </source>
</evidence>
<dbReference type="Pfam" id="PF01084">
    <property type="entry name" value="Ribosomal_S18"/>
    <property type="match status" value="1"/>
</dbReference>
<dbReference type="InterPro" id="IPR036870">
    <property type="entry name" value="Ribosomal_bS18_sf"/>
</dbReference>
<dbReference type="GO" id="GO:0006412">
    <property type="term" value="P:translation"/>
    <property type="evidence" value="ECO:0007669"/>
    <property type="project" value="UniProtKB-UniRule"/>
</dbReference>
<dbReference type="Gene3D" id="4.10.640.10">
    <property type="entry name" value="Ribosomal protein S18"/>
    <property type="match status" value="1"/>
</dbReference>
<reference evidence="7" key="1">
    <citation type="journal article" date="2020" name="mSystems">
        <title>Genome- and Community-Level Interaction Insights into Carbon Utilization and Element Cycling Functions of Hydrothermarchaeota in Hydrothermal Sediment.</title>
        <authorList>
            <person name="Zhou Z."/>
            <person name="Liu Y."/>
            <person name="Xu W."/>
            <person name="Pan J."/>
            <person name="Luo Z.H."/>
            <person name="Li M."/>
        </authorList>
    </citation>
    <scope>NUCLEOTIDE SEQUENCE [LARGE SCALE GENOMIC DNA]</scope>
    <source>
        <strain evidence="7">SpSt-767</strain>
    </source>
</reference>
<dbReference type="HAMAP" id="MF_00270">
    <property type="entry name" value="Ribosomal_bS18"/>
    <property type="match status" value="1"/>
</dbReference>
<name>A0A7V6A3T0_9BACT</name>
<dbReference type="NCBIfam" id="TIGR00165">
    <property type="entry name" value="S18"/>
    <property type="match status" value="1"/>
</dbReference>